<sequence>MFLEKVLQHTRVSPESGKKFVRYYVIQNSDMRLESGTCNVCSAPCSSCMHLNHALTGSKAEEFSDENCRSGEANGQNSMNEGNVHSLNSRACENLQHAVSETSNMLCVNSSHDSLSENAESKQILLNKTQDPNHLEGHDENTSCISRASDANLVNDSHLRNADRINIPRNGKSLSDSRSSIENCSSSLTKESTPVVISGDKCAANKDTLIEGTSNASLKVCPKSQADPDNDVHDAKVEDCKYPVPDGHHEKAEELVKSPGKQESQSETESDESDVVEHDVKVCDICGDAGREDLLAICCRCTDGAEHTYCMREMLEKLPEGDWFCEECQDAVEAEKKRLDVEEKKIVKTTSTSQVSGKRLRDNIEVAPPAAKRQALELSKGSPKVSSPKRLVPLSRESSFKSSDKLKGKSGLLMPPRNHSGGDDTQTTRSSSLGPRGQISKSMLLKSNSSNNLSSKPRVKIVDEVFPPRPKGNEQTSKNMEIPGRMTSRSTLFKSSSLGRSSAIESKVKMISPKSATTHDLKGFRHFKESGVFDRKYLSRNDRPLASSVVSTPKGDQKLTPRAETIIKSSSVNNREVKVNQDGKLSASLKSMNNISRKNLEPQGSSERTSANNDEALQDALPRSRETGNQGEKSGESLSNRARPVVPTASKSPFCQKCEEFGHSLEYCTASSLPESGAEIFATFSNISKEETHKDIGLKAAIQAALLKRPVIYRKKEVSSQTDEISTSGTELNCEVTAQDPVLVSNTLKNSITTEETNEQQKVLENSTSASDLKQLNSCSIGLCSQQGKLDLVGLNAQKPLVRDLSTNAVEISSVLSKMLAFPEFDYIWQGVFEVHRNGKPPELCTGVQAHLSSSASPKVLEVVTKFSSEVPLNEVSRLSTWPSQFHRGGARVDNIALYFFARDVESYERHYRGLLDHMIRNDLALKGVFDGVELLIFPSNQLPENSQRWNMLLFLWGVFRGQRTNHSGSAKKICTPSLNALPVEVNSSTAVVTLSERCLSKGIGEKSINSDKACNQLCQQTKSTGSPLKASVLEGEQYRESKPLEDMGAGASNKMVEANTDSTISDKQENTFCLEIPSVSNQETDAAYNISKNEILKRVDRVNCDEDQQRTKRKQKEDRHYLDLEKTIDNHEPHAASYIGMYKTSERMNIDQDQRRHQRKQRDGNYIDLEATVEIQEPAAAINITKDNLPEKMEDDKDRQWLKRKGKEDYHYIDLEAPLLEDLEAPFLEDLSAEGVEYQLPNDKEVPHVDLSVVGCQKMPWNEVNGKLEDGESSRKKLRTSIGGIYGHYSSGGRDSFNDSLTSLGNDLASRSSVEDKGCEEASDEKIICEDLGKKMERTFFPVDSQNINGPQLGLNAMPLKGILERVDVIPNLNLALGDETELLSPPPPPPAAPKGMLPPFLVGAVDKKDNRSDSLADGLEDDASAAAASLSLSLSFPSSSKEHTKDSSTAELLPDGQRVNPSFLLFGRYTDK</sequence>
<organism evidence="1 2">
    <name type="scientific">Trifolium pratense</name>
    <name type="common">Red clover</name>
    <dbReference type="NCBI Taxonomy" id="57577"/>
    <lineage>
        <taxon>Eukaryota</taxon>
        <taxon>Viridiplantae</taxon>
        <taxon>Streptophyta</taxon>
        <taxon>Embryophyta</taxon>
        <taxon>Tracheophyta</taxon>
        <taxon>Spermatophyta</taxon>
        <taxon>Magnoliopsida</taxon>
        <taxon>eudicotyledons</taxon>
        <taxon>Gunneridae</taxon>
        <taxon>Pentapetalae</taxon>
        <taxon>rosids</taxon>
        <taxon>fabids</taxon>
        <taxon>Fabales</taxon>
        <taxon>Fabaceae</taxon>
        <taxon>Papilionoideae</taxon>
        <taxon>50 kb inversion clade</taxon>
        <taxon>NPAAA clade</taxon>
        <taxon>Hologalegina</taxon>
        <taxon>IRL clade</taxon>
        <taxon>Trifolieae</taxon>
        <taxon>Trifolium</taxon>
    </lineage>
</organism>
<accession>A0ACB0K441</accession>
<name>A0ACB0K441_TRIPR</name>
<evidence type="ECO:0000313" key="1">
    <source>
        <dbReference type="EMBL" id="CAJ2650894.1"/>
    </source>
</evidence>
<dbReference type="Proteomes" id="UP001177021">
    <property type="component" value="Unassembled WGS sequence"/>
</dbReference>
<gene>
    <name evidence="1" type="ORF">MILVUS5_LOCUS18621</name>
</gene>
<evidence type="ECO:0000313" key="2">
    <source>
        <dbReference type="Proteomes" id="UP001177021"/>
    </source>
</evidence>
<keyword evidence="2" id="KW-1185">Reference proteome</keyword>
<proteinExistence type="predicted"/>
<protein>
    <submittedName>
        <fullName evidence="1">Uncharacterized protein</fullName>
    </submittedName>
</protein>
<dbReference type="EMBL" id="CASHSV030000109">
    <property type="protein sequence ID" value="CAJ2650894.1"/>
    <property type="molecule type" value="Genomic_DNA"/>
</dbReference>
<comment type="caution">
    <text evidence="1">The sequence shown here is derived from an EMBL/GenBank/DDBJ whole genome shotgun (WGS) entry which is preliminary data.</text>
</comment>
<reference evidence="1" key="1">
    <citation type="submission" date="2023-10" db="EMBL/GenBank/DDBJ databases">
        <authorList>
            <person name="Rodriguez Cubillos JULIANA M."/>
            <person name="De Vega J."/>
        </authorList>
    </citation>
    <scope>NUCLEOTIDE SEQUENCE</scope>
</reference>